<reference evidence="1" key="1">
    <citation type="submission" date="2019-10" db="EMBL/GenBank/DDBJ databases">
        <authorList>
            <consortium name="DOE Joint Genome Institute"/>
            <person name="Kuo A."/>
            <person name="Miyauchi S."/>
            <person name="Kiss E."/>
            <person name="Drula E."/>
            <person name="Kohler A."/>
            <person name="Sanchez-Garcia M."/>
            <person name="Andreopoulos B."/>
            <person name="Barry K.W."/>
            <person name="Bonito G."/>
            <person name="Buee M."/>
            <person name="Carver A."/>
            <person name="Chen C."/>
            <person name="Cichocki N."/>
            <person name="Clum A."/>
            <person name="Culley D."/>
            <person name="Crous P.W."/>
            <person name="Fauchery L."/>
            <person name="Girlanda M."/>
            <person name="Hayes R."/>
            <person name="Keri Z."/>
            <person name="LaButti K."/>
            <person name="Lipzen A."/>
            <person name="Lombard V."/>
            <person name="Magnuson J."/>
            <person name="Maillard F."/>
            <person name="Morin E."/>
            <person name="Murat C."/>
            <person name="Nolan M."/>
            <person name="Ohm R."/>
            <person name="Pangilinan J."/>
            <person name="Pereira M."/>
            <person name="Perotto S."/>
            <person name="Peter M."/>
            <person name="Riley R."/>
            <person name="Sitrit Y."/>
            <person name="Stielow B."/>
            <person name="Szollosi G."/>
            <person name="Zifcakova L."/>
            <person name="Stursova M."/>
            <person name="Spatafora J.W."/>
            <person name="Tedersoo L."/>
            <person name="Vaario L.-M."/>
            <person name="Yamada A."/>
            <person name="Yan M."/>
            <person name="Wang P."/>
            <person name="Xu J."/>
            <person name="Bruns T."/>
            <person name="Baldrian P."/>
            <person name="Vilgalys R."/>
            <person name="Henrissat B."/>
            <person name="Grigoriev I.V."/>
            <person name="Hibbett D."/>
            <person name="Nagy L.G."/>
            <person name="Martin F.M."/>
        </authorList>
    </citation>
    <scope>NUCLEOTIDE SEQUENCE</scope>
    <source>
        <strain evidence="1">BED1</strain>
    </source>
</reference>
<evidence type="ECO:0000313" key="2">
    <source>
        <dbReference type="Proteomes" id="UP001194468"/>
    </source>
</evidence>
<keyword evidence="2" id="KW-1185">Reference proteome</keyword>
<proteinExistence type="predicted"/>
<comment type="caution">
    <text evidence="1">The sequence shown here is derived from an EMBL/GenBank/DDBJ whole genome shotgun (WGS) entry which is preliminary data.</text>
</comment>
<protein>
    <submittedName>
        <fullName evidence="1">Uncharacterized protein</fullName>
    </submittedName>
</protein>
<accession>A0AAD4BFN3</accession>
<dbReference type="AlphaFoldDB" id="A0AAD4BFN3"/>
<dbReference type="Proteomes" id="UP001194468">
    <property type="component" value="Unassembled WGS sequence"/>
</dbReference>
<sequence length="112" mass="12298">MGAGNVEARLAWIPQLILNVESTFQSDGTLPIMSSSATLRLWIPCMTHSQFRHSHVLPHAIVQILPPGTLSLADSVRALPLNINLIHLPFSSFQRRARHTNHTNALGMLMGG</sequence>
<dbReference type="EMBL" id="WHUW01000077">
    <property type="protein sequence ID" value="KAF8427663.1"/>
    <property type="molecule type" value="Genomic_DNA"/>
</dbReference>
<organism evidence="1 2">
    <name type="scientific">Boletus edulis BED1</name>
    <dbReference type="NCBI Taxonomy" id="1328754"/>
    <lineage>
        <taxon>Eukaryota</taxon>
        <taxon>Fungi</taxon>
        <taxon>Dikarya</taxon>
        <taxon>Basidiomycota</taxon>
        <taxon>Agaricomycotina</taxon>
        <taxon>Agaricomycetes</taxon>
        <taxon>Agaricomycetidae</taxon>
        <taxon>Boletales</taxon>
        <taxon>Boletineae</taxon>
        <taxon>Boletaceae</taxon>
        <taxon>Boletoideae</taxon>
        <taxon>Boletus</taxon>
    </lineage>
</organism>
<evidence type="ECO:0000313" key="1">
    <source>
        <dbReference type="EMBL" id="KAF8427663.1"/>
    </source>
</evidence>
<name>A0AAD4BFN3_BOLED</name>
<gene>
    <name evidence="1" type="ORF">L210DRAFT_3133635</name>
</gene>
<reference evidence="1" key="2">
    <citation type="journal article" date="2020" name="Nat. Commun.">
        <title>Large-scale genome sequencing of mycorrhizal fungi provides insights into the early evolution of symbiotic traits.</title>
        <authorList>
            <person name="Miyauchi S."/>
            <person name="Kiss E."/>
            <person name="Kuo A."/>
            <person name="Drula E."/>
            <person name="Kohler A."/>
            <person name="Sanchez-Garcia M."/>
            <person name="Morin E."/>
            <person name="Andreopoulos B."/>
            <person name="Barry K.W."/>
            <person name="Bonito G."/>
            <person name="Buee M."/>
            <person name="Carver A."/>
            <person name="Chen C."/>
            <person name="Cichocki N."/>
            <person name="Clum A."/>
            <person name="Culley D."/>
            <person name="Crous P.W."/>
            <person name="Fauchery L."/>
            <person name="Girlanda M."/>
            <person name="Hayes R.D."/>
            <person name="Keri Z."/>
            <person name="LaButti K."/>
            <person name="Lipzen A."/>
            <person name="Lombard V."/>
            <person name="Magnuson J."/>
            <person name="Maillard F."/>
            <person name="Murat C."/>
            <person name="Nolan M."/>
            <person name="Ohm R.A."/>
            <person name="Pangilinan J."/>
            <person name="Pereira M.F."/>
            <person name="Perotto S."/>
            <person name="Peter M."/>
            <person name="Pfister S."/>
            <person name="Riley R."/>
            <person name="Sitrit Y."/>
            <person name="Stielow J.B."/>
            <person name="Szollosi G."/>
            <person name="Zifcakova L."/>
            <person name="Stursova M."/>
            <person name="Spatafora J.W."/>
            <person name="Tedersoo L."/>
            <person name="Vaario L.M."/>
            <person name="Yamada A."/>
            <person name="Yan M."/>
            <person name="Wang P."/>
            <person name="Xu J."/>
            <person name="Bruns T."/>
            <person name="Baldrian P."/>
            <person name="Vilgalys R."/>
            <person name="Dunand C."/>
            <person name="Henrissat B."/>
            <person name="Grigoriev I.V."/>
            <person name="Hibbett D."/>
            <person name="Nagy L.G."/>
            <person name="Martin F.M."/>
        </authorList>
    </citation>
    <scope>NUCLEOTIDE SEQUENCE</scope>
    <source>
        <strain evidence="1">BED1</strain>
    </source>
</reference>